<dbReference type="InterPro" id="IPR009057">
    <property type="entry name" value="Homeodomain-like_sf"/>
</dbReference>
<keyword evidence="2" id="KW-0238">DNA-binding</keyword>
<evidence type="ECO:0000259" key="4">
    <source>
        <dbReference type="PROSITE" id="PS01124"/>
    </source>
</evidence>
<evidence type="ECO:0000313" key="6">
    <source>
        <dbReference type="Proteomes" id="UP000190626"/>
    </source>
</evidence>
<dbReference type="InterPro" id="IPR018062">
    <property type="entry name" value="HTH_AraC-typ_CS"/>
</dbReference>
<keyword evidence="1" id="KW-0805">Transcription regulation</keyword>
<keyword evidence="6" id="KW-1185">Reference proteome</keyword>
<comment type="caution">
    <text evidence="5">The sequence shown here is derived from an EMBL/GenBank/DDBJ whole genome shotgun (WGS) entry which is preliminary data.</text>
</comment>
<organism evidence="5 6">
    <name type="scientific">Paenibacillus ferrarius</name>
    <dbReference type="NCBI Taxonomy" id="1469647"/>
    <lineage>
        <taxon>Bacteria</taxon>
        <taxon>Bacillati</taxon>
        <taxon>Bacillota</taxon>
        <taxon>Bacilli</taxon>
        <taxon>Bacillales</taxon>
        <taxon>Paenibacillaceae</taxon>
        <taxon>Paenibacillus</taxon>
    </lineage>
</organism>
<dbReference type="EMBL" id="MBTG01000014">
    <property type="protein sequence ID" value="OPH56938.1"/>
    <property type="molecule type" value="Genomic_DNA"/>
</dbReference>
<dbReference type="InterPro" id="IPR003313">
    <property type="entry name" value="AraC-bd"/>
</dbReference>
<dbReference type="STRING" id="1469647.BC351_26350"/>
<dbReference type="GO" id="GO:0003700">
    <property type="term" value="F:DNA-binding transcription factor activity"/>
    <property type="evidence" value="ECO:0007669"/>
    <property type="project" value="InterPro"/>
</dbReference>
<accession>A0A1V4HJF6</accession>
<gene>
    <name evidence="5" type="ORF">BC351_26350</name>
</gene>
<dbReference type="Gene3D" id="1.10.10.60">
    <property type="entry name" value="Homeodomain-like"/>
    <property type="match status" value="2"/>
</dbReference>
<dbReference type="Gene3D" id="2.60.120.280">
    <property type="entry name" value="Regulatory protein AraC"/>
    <property type="match status" value="1"/>
</dbReference>
<dbReference type="PANTHER" id="PTHR43280">
    <property type="entry name" value="ARAC-FAMILY TRANSCRIPTIONAL REGULATOR"/>
    <property type="match status" value="1"/>
</dbReference>
<dbReference type="PROSITE" id="PS00041">
    <property type="entry name" value="HTH_ARAC_FAMILY_1"/>
    <property type="match status" value="1"/>
</dbReference>
<evidence type="ECO:0000256" key="1">
    <source>
        <dbReference type="ARBA" id="ARBA00023015"/>
    </source>
</evidence>
<sequence length="286" mass="32851">MQEYAHEYAQQLYLNPTEFLKMSGLWCLRLGHNIAKPTYQIGPKRIECYSLHFVIEGQLLLQYEDQEAILQPGDICCFFPNESYSYRIYEPEKTLKLIWIAFQGPQAAPLLQSLGLSQDSPILRARCSKEICNKLYALLHHISDQSDRVQDMGFSIELLEKLYAIFAMLMKAGRTLNDVKGNVADIPWLQRSLDFIHLHYMEGISIKEVAEAAGVHRSYFSDVFKKMIGVSPNRYLYRLKMEKAAALISLGDRNITEVAYTVGYPSLYSFSRAYRNYYGHSPGSKS</sequence>
<dbReference type="GO" id="GO:0043565">
    <property type="term" value="F:sequence-specific DNA binding"/>
    <property type="evidence" value="ECO:0007669"/>
    <property type="project" value="InterPro"/>
</dbReference>
<reference evidence="6" key="1">
    <citation type="submission" date="2016-07" db="EMBL/GenBank/DDBJ databases">
        <authorList>
            <person name="Florea S."/>
            <person name="Webb J.S."/>
            <person name="Jaromczyk J."/>
            <person name="Schardl C.L."/>
        </authorList>
    </citation>
    <scope>NUCLEOTIDE SEQUENCE [LARGE SCALE GENOMIC DNA]</scope>
    <source>
        <strain evidence="6">CY1</strain>
    </source>
</reference>
<feature type="domain" description="HTH araC/xylS-type" evidence="4">
    <location>
        <begin position="190"/>
        <end position="286"/>
    </location>
</feature>
<name>A0A1V4HJF6_9BACL</name>
<proteinExistence type="predicted"/>
<dbReference type="Pfam" id="PF02311">
    <property type="entry name" value="AraC_binding"/>
    <property type="match status" value="1"/>
</dbReference>
<protein>
    <recommendedName>
        <fullName evidence="4">HTH araC/xylS-type domain-containing protein</fullName>
    </recommendedName>
</protein>
<dbReference type="InterPro" id="IPR018060">
    <property type="entry name" value="HTH_AraC"/>
</dbReference>
<dbReference type="PROSITE" id="PS01124">
    <property type="entry name" value="HTH_ARAC_FAMILY_2"/>
    <property type="match status" value="1"/>
</dbReference>
<keyword evidence="3" id="KW-0804">Transcription</keyword>
<evidence type="ECO:0000313" key="5">
    <source>
        <dbReference type="EMBL" id="OPH56938.1"/>
    </source>
</evidence>
<dbReference type="SUPFAM" id="SSF46689">
    <property type="entry name" value="Homeodomain-like"/>
    <property type="match status" value="2"/>
</dbReference>
<dbReference type="InterPro" id="IPR037923">
    <property type="entry name" value="HTH-like"/>
</dbReference>
<dbReference type="Proteomes" id="UP000190626">
    <property type="component" value="Unassembled WGS sequence"/>
</dbReference>
<dbReference type="AlphaFoldDB" id="A0A1V4HJF6"/>
<dbReference type="SMART" id="SM00342">
    <property type="entry name" value="HTH_ARAC"/>
    <property type="match status" value="1"/>
</dbReference>
<evidence type="ECO:0000256" key="2">
    <source>
        <dbReference type="ARBA" id="ARBA00023125"/>
    </source>
</evidence>
<dbReference type="Pfam" id="PF12833">
    <property type="entry name" value="HTH_18"/>
    <property type="match status" value="1"/>
</dbReference>
<evidence type="ECO:0000256" key="3">
    <source>
        <dbReference type="ARBA" id="ARBA00023163"/>
    </source>
</evidence>
<dbReference type="PANTHER" id="PTHR43280:SF11">
    <property type="entry name" value="RCS-SPECIFIC HTH-TYPE TRANSCRIPTIONAL ACTIVATOR RCLR"/>
    <property type="match status" value="1"/>
</dbReference>
<dbReference type="SUPFAM" id="SSF51215">
    <property type="entry name" value="Regulatory protein AraC"/>
    <property type="match status" value="1"/>
</dbReference>